<dbReference type="SUPFAM" id="SSF49464">
    <property type="entry name" value="Carboxypeptidase regulatory domain-like"/>
    <property type="match status" value="1"/>
</dbReference>
<keyword evidence="1" id="KW-1133">Transmembrane helix</keyword>
<gene>
    <name evidence="2" type="ORF">IDJ75_16905</name>
</gene>
<dbReference type="EMBL" id="JACWMW010000004">
    <property type="protein sequence ID" value="MBD1386968.1"/>
    <property type="molecule type" value="Genomic_DNA"/>
</dbReference>
<dbReference type="Gene3D" id="3.30.1150.10">
    <property type="match status" value="1"/>
</dbReference>
<keyword evidence="1" id="KW-0812">Transmembrane</keyword>
<keyword evidence="1" id="KW-0472">Membrane</keyword>
<accession>A0ABR7X8Q2</accession>
<sequence length="434" mass="46739">MDNKRADIQQIQKYLNGELDTKAMHRLEREAQGDPFLMDALEGYGRTKNSQQDNLVALQERIQARTVAKTRRMIPWAVISIAASVIGFAIVIGLLYKGKQPVKIEKVAINNVKSVVPDTTAIIKDNKAGHAILNMPQQLIADNKARPVKRNLPVFANTERYKVPVTVAETNAAPMEVLKSLPDSSAMEDKIMGYMAAKRQDTVLGGDKVVTTNNAAALTVLNSKAKGADMTVRPGKPGDNNAYALSQAGLPANLLTGVVLDRTNGAPLPGASVKVVGRSAGTQTDANGKFTLPNVKKDESLSIGYIGYNSKTLDVKNKDSLKVELDENRSSLNEVVLAGRAKKVKNERARPHAGWDAFKKYLKENAVNTDGKAGIVELAFTVNANGSVSNIKVTQSLSAATDAKAISLIKDGPTWSGNTSGKAEDIKVKVEFHQ</sequence>
<evidence type="ECO:0000313" key="2">
    <source>
        <dbReference type="EMBL" id="MBD1386968.1"/>
    </source>
</evidence>
<comment type="caution">
    <text evidence="2">The sequence shown here is derived from an EMBL/GenBank/DDBJ whole genome shotgun (WGS) entry which is preliminary data.</text>
</comment>
<dbReference type="SUPFAM" id="SSF74653">
    <property type="entry name" value="TolA/TonB C-terminal domain"/>
    <property type="match status" value="1"/>
</dbReference>
<dbReference type="Proteomes" id="UP000618754">
    <property type="component" value="Unassembled WGS sequence"/>
</dbReference>
<protein>
    <submittedName>
        <fullName evidence="2">Carboxypeptidase-like regulatory domain-containing protein</fullName>
    </submittedName>
</protein>
<dbReference type="Gene3D" id="2.60.40.1120">
    <property type="entry name" value="Carboxypeptidase-like, regulatory domain"/>
    <property type="match status" value="1"/>
</dbReference>
<organism evidence="2 3">
    <name type="scientific">Mucilaginibacter rigui</name>
    <dbReference type="NCBI Taxonomy" id="534635"/>
    <lineage>
        <taxon>Bacteria</taxon>
        <taxon>Pseudomonadati</taxon>
        <taxon>Bacteroidota</taxon>
        <taxon>Sphingobacteriia</taxon>
        <taxon>Sphingobacteriales</taxon>
        <taxon>Sphingobacteriaceae</taxon>
        <taxon>Mucilaginibacter</taxon>
    </lineage>
</organism>
<keyword evidence="3" id="KW-1185">Reference proteome</keyword>
<evidence type="ECO:0000256" key="1">
    <source>
        <dbReference type="SAM" id="Phobius"/>
    </source>
</evidence>
<name>A0ABR7X8Q2_9SPHI</name>
<reference evidence="2 3" key="1">
    <citation type="submission" date="2020-09" db="EMBL/GenBank/DDBJ databases">
        <title>Novel species of Mucilaginibacter isolated from a glacier on the Tibetan Plateau.</title>
        <authorList>
            <person name="Liu Q."/>
            <person name="Xin Y.-H."/>
        </authorList>
    </citation>
    <scope>NUCLEOTIDE SEQUENCE [LARGE SCALE GENOMIC DNA]</scope>
    <source>
        <strain evidence="2 3">CGMCC 1.13878</strain>
    </source>
</reference>
<proteinExistence type="predicted"/>
<dbReference type="Pfam" id="PF13715">
    <property type="entry name" value="CarbopepD_reg_2"/>
    <property type="match status" value="1"/>
</dbReference>
<evidence type="ECO:0000313" key="3">
    <source>
        <dbReference type="Proteomes" id="UP000618754"/>
    </source>
</evidence>
<feature type="transmembrane region" description="Helical" evidence="1">
    <location>
        <begin position="73"/>
        <end position="96"/>
    </location>
</feature>
<dbReference type="RefSeq" id="WP_191176823.1">
    <property type="nucleotide sequence ID" value="NZ_JACWMW010000004.1"/>
</dbReference>
<dbReference type="InterPro" id="IPR008969">
    <property type="entry name" value="CarboxyPept-like_regulatory"/>
</dbReference>